<evidence type="ECO:0000256" key="15">
    <source>
        <dbReference type="RuleBase" id="RU365096"/>
    </source>
</evidence>
<reference evidence="17 18" key="1">
    <citation type="submission" date="2016-12" db="EMBL/GenBank/DDBJ databases">
        <title>Domibacillus sp. SAB 38T whole genome sequencing.</title>
        <authorList>
            <person name="Verma A."/>
            <person name="Ojha A.K."/>
            <person name="Krishnamurthi S."/>
        </authorList>
    </citation>
    <scope>NUCLEOTIDE SEQUENCE [LARGE SCALE GENOMIC DNA]</scope>
    <source>
        <strain evidence="17 18">SAB 38</strain>
    </source>
</reference>
<dbReference type="CDD" id="cd00056">
    <property type="entry name" value="ENDO3c"/>
    <property type="match status" value="1"/>
</dbReference>
<dbReference type="InterPro" id="IPR023170">
    <property type="entry name" value="HhH_base_excis_C"/>
</dbReference>
<dbReference type="FunFam" id="1.10.340.30:FF:000010">
    <property type="entry name" value="Adenine DNA glycosylase"/>
    <property type="match status" value="1"/>
</dbReference>
<dbReference type="STRING" id="1714355.BTO28_04155"/>
<dbReference type="Pfam" id="PF00633">
    <property type="entry name" value="HHH"/>
    <property type="match status" value="1"/>
</dbReference>
<dbReference type="GO" id="GO:0006298">
    <property type="term" value="P:mismatch repair"/>
    <property type="evidence" value="ECO:0007669"/>
    <property type="project" value="TreeGrafter"/>
</dbReference>
<keyword evidence="9 15" id="KW-0408">Iron</keyword>
<dbReference type="GO" id="GO:0034039">
    <property type="term" value="F:8-oxo-7,8-dihydroguanine DNA N-glycosylase activity"/>
    <property type="evidence" value="ECO:0007669"/>
    <property type="project" value="TreeGrafter"/>
</dbReference>
<gene>
    <name evidence="17" type="ORF">BTO28_04155</name>
</gene>
<evidence type="ECO:0000256" key="2">
    <source>
        <dbReference type="ARBA" id="ARBA00008343"/>
    </source>
</evidence>
<keyword evidence="13 15" id="KW-0326">Glycosidase</keyword>
<dbReference type="Proteomes" id="UP000188613">
    <property type="component" value="Unassembled WGS sequence"/>
</dbReference>
<comment type="catalytic activity">
    <reaction evidence="1 15">
        <text>Hydrolyzes free adenine bases from 7,8-dihydro-8-oxoguanine:adenine mismatched double-stranded DNA, leaving an apurinic site.</text>
        <dbReference type="EC" id="3.2.2.31"/>
    </reaction>
</comment>
<evidence type="ECO:0000256" key="5">
    <source>
        <dbReference type="ARBA" id="ARBA00022485"/>
    </source>
</evidence>
<evidence type="ECO:0000256" key="13">
    <source>
        <dbReference type="ARBA" id="ARBA00023295"/>
    </source>
</evidence>
<dbReference type="SMART" id="SM00478">
    <property type="entry name" value="ENDO3c"/>
    <property type="match status" value="1"/>
</dbReference>
<dbReference type="InterPro" id="IPR003651">
    <property type="entry name" value="Endonuclease3_FeS-loop_motif"/>
</dbReference>
<sequence length="363" mass="41395">MSEKSKLQKMNITKFQHDLVSWYEIEKRDLPWRRERDPYKIWVSEIMLQQTRVDTVIPFFNRFMDQFPTIDSLASADEESVLKAWEGLGYYSRIRNLQSAVKEVAENYDGIVPADKKEFLSLKGVGPYTGGAVLSIAYGLPEPAVDGNVMRVISRLLSIWDDIAKPSSRKIFEYTVGELMYKEDPSSFNQALMELGAIICTPTSPSCLLCPVQNHCMAFEEGVQRELPVKTKKKSDKKVSIGAVVLSTNDGRVLIEKRPQSGLLANLWQFPNVEMPSAMNPRHVLESLIEKEYGIKAKINMDKVTNITHAFSHLTWEIDVYTGVLESNITKERTKLVEKEEVESFAFSVSHQKIWKHVKGLDQ</sequence>
<evidence type="ECO:0000256" key="10">
    <source>
        <dbReference type="ARBA" id="ARBA00023014"/>
    </source>
</evidence>
<comment type="cofactor">
    <cofactor evidence="15">
        <name>[4Fe-4S] cluster</name>
        <dbReference type="ChEBI" id="CHEBI:49883"/>
    </cofactor>
    <text evidence="15">Binds 1 [4Fe-4S] cluster.</text>
</comment>
<dbReference type="Gene3D" id="1.10.340.30">
    <property type="entry name" value="Hypothetical protein, domain 2"/>
    <property type="match status" value="1"/>
</dbReference>
<dbReference type="InterPro" id="IPR029119">
    <property type="entry name" value="MutY_C"/>
</dbReference>
<dbReference type="InterPro" id="IPR000445">
    <property type="entry name" value="HhH_motif"/>
</dbReference>
<evidence type="ECO:0000256" key="4">
    <source>
        <dbReference type="ARBA" id="ARBA00022023"/>
    </source>
</evidence>
<dbReference type="Pfam" id="PF00730">
    <property type="entry name" value="HhH-GPD"/>
    <property type="match status" value="1"/>
</dbReference>
<dbReference type="Gene3D" id="3.90.79.10">
    <property type="entry name" value="Nucleoside Triphosphate Pyrophosphohydrolase"/>
    <property type="match status" value="1"/>
</dbReference>
<feature type="domain" description="HhH-GPD" evidence="16">
    <location>
        <begin position="47"/>
        <end position="198"/>
    </location>
</feature>
<dbReference type="GO" id="GO:0051539">
    <property type="term" value="F:4 iron, 4 sulfur cluster binding"/>
    <property type="evidence" value="ECO:0007669"/>
    <property type="project" value="UniProtKB-UniRule"/>
</dbReference>
<evidence type="ECO:0000256" key="1">
    <source>
        <dbReference type="ARBA" id="ARBA00000843"/>
    </source>
</evidence>
<dbReference type="GO" id="GO:0046872">
    <property type="term" value="F:metal ion binding"/>
    <property type="evidence" value="ECO:0007669"/>
    <property type="project" value="UniProtKB-UniRule"/>
</dbReference>
<dbReference type="InterPro" id="IPR003265">
    <property type="entry name" value="HhH-GPD_domain"/>
</dbReference>
<dbReference type="EC" id="3.2.2.31" evidence="3 15"/>
<dbReference type="CDD" id="cd03431">
    <property type="entry name" value="NUDIX_DNA_Glycosylase_C-MutY"/>
    <property type="match status" value="1"/>
</dbReference>
<evidence type="ECO:0000256" key="8">
    <source>
        <dbReference type="ARBA" id="ARBA00022801"/>
    </source>
</evidence>
<evidence type="ECO:0000259" key="16">
    <source>
        <dbReference type="SMART" id="SM00478"/>
    </source>
</evidence>
<dbReference type="AlphaFoldDB" id="A0A1V2ABG1"/>
<dbReference type="PANTHER" id="PTHR42944:SF1">
    <property type="entry name" value="ADENINE DNA GLYCOSYLASE"/>
    <property type="match status" value="1"/>
</dbReference>
<comment type="function">
    <text evidence="14">Base excision repair (BER) glycosylase that initiates repair of A:oxoG to C:G by removing the inappropriately paired adenine base from the DNA backbone, generating an abasic site product. 8-oxoguanine (oxoG) is a genotoxic DNA lesion resulting from oxidation of guanine; this residue is misread by replicative DNA polymerases, that insert adenine instead of cytosine opposite the oxidized damaged base. Shows a powerful dicrimination of A versus C, since it does not cleave cytosine in oxoG:C pairs. May also be able to remove adenine from A:G mispairs, although this activity may not be physiologically relevant.</text>
</comment>
<keyword evidence="10" id="KW-0411">Iron-sulfur</keyword>
<comment type="function">
    <text evidence="15">Adenine glycosylase active on G-A mispairs.</text>
</comment>
<evidence type="ECO:0000256" key="12">
    <source>
        <dbReference type="ARBA" id="ARBA00023204"/>
    </source>
</evidence>
<organism evidence="17 18">
    <name type="scientific">Domibacillus epiphyticus</name>
    <dbReference type="NCBI Taxonomy" id="1714355"/>
    <lineage>
        <taxon>Bacteria</taxon>
        <taxon>Bacillati</taxon>
        <taxon>Bacillota</taxon>
        <taxon>Bacilli</taxon>
        <taxon>Bacillales</taxon>
        <taxon>Bacillaceae</taxon>
        <taxon>Domibacillus</taxon>
    </lineage>
</organism>
<keyword evidence="6" id="KW-0479">Metal-binding</keyword>
<dbReference type="GO" id="GO:0035485">
    <property type="term" value="F:adenine/guanine mispair binding"/>
    <property type="evidence" value="ECO:0007669"/>
    <property type="project" value="TreeGrafter"/>
</dbReference>
<keyword evidence="18" id="KW-1185">Reference proteome</keyword>
<accession>A0A1V2ABG1</accession>
<dbReference type="GO" id="GO:0032357">
    <property type="term" value="F:oxidized purine DNA binding"/>
    <property type="evidence" value="ECO:0007669"/>
    <property type="project" value="TreeGrafter"/>
</dbReference>
<dbReference type="InterPro" id="IPR011257">
    <property type="entry name" value="DNA_glycosylase"/>
</dbReference>
<proteinExistence type="inferred from homology"/>
<dbReference type="Pfam" id="PF14815">
    <property type="entry name" value="NUDIX_4"/>
    <property type="match status" value="1"/>
</dbReference>
<evidence type="ECO:0000256" key="14">
    <source>
        <dbReference type="ARBA" id="ARBA00058550"/>
    </source>
</evidence>
<keyword evidence="11" id="KW-0238">DNA-binding</keyword>
<dbReference type="InterPro" id="IPR005760">
    <property type="entry name" value="A/G_AdeGlyc_MutY"/>
</dbReference>
<evidence type="ECO:0000313" key="17">
    <source>
        <dbReference type="EMBL" id="OMP68172.1"/>
    </source>
</evidence>
<dbReference type="GO" id="GO:0006284">
    <property type="term" value="P:base-excision repair"/>
    <property type="evidence" value="ECO:0007669"/>
    <property type="project" value="UniProtKB-UniRule"/>
</dbReference>
<dbReference type="FunFam" id="1.10.1670.10:FF:000002">
    <property type="entry name" value="Adenine DNA glycosylase"/>
    <property type="match status" value="1"/>
</dbReference>
<dbReference type="Gene3D" id="1.10.1670.10">
    <property type="entry name" value="Helix-hairpin-Helix base-excision DNA repair enzymes (C-terminal)"/>
    <property type="match status" value="1"/>
</dbReference>
<dbReference type="InterPro" id="IPR015797">
    <property type="entry name" value="NUDIX_hydrolase-like_dom_sf"/>
</dbReference>
<dbReference type="PANTHER" id="PTHR42944">
    <property type="entry name" value="ADENINE DNA GLYCOSYLASE"/>
    <property type="match status" value="1"/>
</dbReference>
<evidence type="ECO:0000256" key="11">
    <source>
        <dbReference type="ARBA" id="ARBA00023125"/>
    </source>
</evidence>
<keyword evidence="5" id="KW-0004">4Fe-4S</keyword>
<dbReference type="EMBL" id="MSFI01000006">
    <property type="protein sequence ID" value="OMP68172.1"/>
    <property type="molecule type" value="Genomic_DNA"/>
</dbReference>
<name>A0A1V2ABG1_9BACI</name>
<keyword evidence="7 15" id="KW-0227">DNA damage</keyword>
<dbReference type="GO" id="GO:0000701">
    <property type="term" value="F:purine-specific mismatch base pair DNA N-glycosylase activity"/>
    <property type="evidence" value="ECO:0007669"/>
    <property type="project" value="UniProtKB-EC"/>
</dbReference>
<comment type="similarity">
    <text evidence="2 15">Belongs to the Nth/MutY family.</text>
</comment>
<dbReference type="SMART" id="SM00525">
    <property type="entry name" value="FES"/>
    <property type="match status" value="1"/>
</dbReference>
<evidence type="ECO:0000256" key="7">
    <source>
        <dbReference type="ARBA" id="ARBA00022763"/>
    </source>
</evidence>
<dbReference type="SUPFAM" id="SSF48150">
    <property type="entry name" value="DNA-glycosylase"/>
    <property type="match status" value="1"/>
</dbReference>
<keyword evidence="8" id="KW-0378">Hydrolase</keyword>
<keyword evidence="12" id="KW-0234">DNA repair</keyword>
<protein>
    <recommendedName>
        <fullName evidence="4 15">Adenine DNA glycosylase</fullName>
        <ecNumber evidence="3 15">3.2.2.31</ecNumber>
    </recommendedName>
</protein>
<dbReference type="NCBIfam" id="TIGR01084">
    <property type="entry name" value="mutY"/>
    <property type="match status" value="1"/>
</dbReference>
<dbReference type="InterPro" id="IPR044298">
    <property type="entry name" value="MIG/MutY"/>
</dbReference>
<dbReference type="SUPFAM" id="SSF55811">
    <property type="entry name" value="Nudix"/>
    <property type="match status" value="1"/>
</dbReference>
<comment type="caution">
    <text evidence="17">The sequence shown here is derived from an EMBL/GenBank/DDBJ whole genome shotgun (WGS) entry which is preliminary data.</text>
</comment>
<evidence type="ECO:0000313" key="18">
    <source>
        <dbReference type="Proteomes" id="UP000188613"/>
    </source>
</evidence>
<evidence type="ECO:0000256" key="6">
    <source>
        <dbReference type="ARBA" id="ARBA00022723"/>
    </source>
</evidence>
<evidence type="ECO:0000256" key="3">
    <source>
        <dbReference type="ARBA" id="ARBA00012045"/>
    </source>
</evidence>
<evidence type="ECO:0000256" key="9">
    <source>
        <dbReference type="ARBA" id="ARBA00023004"/>
    </source>
</evidence>